<proteinExistence type="predicted"/>
<dbReference type="RefSeq" id="WP_105185631.1">
    <property type="nucleotide sequence ID" value="NZ_BAAAGO010000039.1"/>
</dbReference>
<name>A0A2N9JGS7_9ACTN</name>
<accession>A0A2N9JGS7</accession>
<evidence type="ECO:0000313" key="2">
    <source>
        <dbReference type="EMBL" id="SPD86739.1"/>
    </source>
</evidence>
<evidence type="ECO:0000256" key="1">
    <source>
        <dbReference type="SAM" id="Phobius"/>
    </source>
</evidence>
<gene>
    <name evidence="2" type="ORF">MPLG2_1703</name>
</gene>
<organism evidence="2 3">
    <name type="scientific">Micropruina glycogenica</name>
    <dbReference type="NCBI Taxonomy" id="75385"/>
    <lineage>
        <taxon>Bacteria</taxon>
        <taxon>Bacillati</taxon>
        <taxon>Actinomycetota</taxon>
        <taxon>Actinomycetes</taxon>
        <taxon>Propionibacteriales</taxon>
        <taxon>Nocardioidaceae</taxon>
        <taxon>Micropruina</taxon>
    </lineage>
</organism>
<keyword evidence="1" id="KW-0472">Membrane</keyword>
<feature type="transmembrane region" description="Helical" evidence="1">
    <location>
        <begin position="55"/>
        <end position="76"/>
    </location>
</feature>
<evidence type="ECO:0000313" key="3">
    <source>
        <dbReference type="Proteomes" id="UP000238164"/>
    </source>
</evidence>
<protein>
    <submittedName>
        <fullName evidence="2">Uncharacterized protein</fullName>
    </submittedName>
</protein>
<keyword evidence="1" id="KW-1133">Transmembrane helix</keyword>
<sequence length="96" mass="9734">MLQLFGNAIGQVVAISILVGAGLPALFAFGVRALAVGAGGAAEVTGEAGKPAMKIVAWLCFALVLAVIAVGLAIIISSGFGYKVSFEHVFPTFIKK</sequence>
<dbReference type="Proteomes" id="UP000238164">
    <property type="component" value="Chromosome 1"/>
</dbReference>
<dbReference type="AlphaFoldDB" id="A0A2N9JGS7"/>
<keyword evidence="3" id="KW-1185">Reference proteome</keyword>
<keyword evidence="1" id="KW-0812">Transmembrane</keyword>
<feature type="transmembrane region" description="Helical" evidence="1">
    <location>
        <begin position="12"/>
        <end position="35"/>
    </location>
</feature>
<reference evidence="2 3" key="1">
    <citation type="submission" date="2018-02" db="EMBL/GenBank/DDBJ databases">
        <authorList>
            <person name="Cohen D.B."/>
            <person name="Kent A.D."/>
        </authorList>
    </citation>
    <scope>NUCLEOTIDE SEQUENCE [LARGE SCALE GENOMIC DNA]</scope>
    <source>
        <strain evidence="2">1</strain>
    </source>
</reference>
<dbReference type="EMBL" id="LT985188">
    <property type="protein sequence ID" value="SPD86739.1"/>
    <property type="molecule type" value="Genomic_DNA"/>
</dbReference>
<dbReference type="KEGG" id="mgg:MPLG2_1703"/>